<name>A0A1R2B7L7_9CILI</name>
<dbReference type="EMBL" id="MPUH01000883">
    <property type="protein sequence ID" value="OMJ72655.1"/>
    <property type="molecule type" value="Genomic_DNA"/>
</dbReference>
<keyword evidence="2" id="KW-1185">Reference proteome</keyword>
<organism evidence="1 2">
    <name type="scientific">Stentor coeruleus</name>
    <dbReference type="NCBI Taxonomy" id="5963"/>
    <lineage>
        <taxon>Eukaryota</taxon>
        <taxon>Sar</taxon>
        <taxon>Alveolata</taxon>
        <taxon>Ciliophora</taxon>
        <taxon>Postciliodesmatophora</taxon>
        <taxon>Heterotrichea</taxon>
        <taxon>Heterotrichida</taxon>
        <taxon>Stentoridae</taxon>
        <taxon>Stentor</taxon>
    </lineage>
</organism>
<accession>A0A1R2B7L7</accession>
<dbReference type="SUPFAM" id="SSF48403">
    <property type="entry name" value="Ankyrin repeat"/>
    <property type="match status" value="1"/>
</dbReference>
<comment type="caution">
    <text evidence="1">The sequence shown here is derived from an EMBL/GenBank/DDBJ whole genome shotgun (WGS) entry which is preliminary data.</text>
</comment>
<dbReference type="Proteomes" id="UP000187209">
    <property type="component" value="Unassembled WGS sequence"/>
</dbReference>
<protein>
    <submittedName>
        <fullName evidence="1">Uncharacterized protein</fullName>
    </submittedName>
</protein>
<sequence length="291" mass="33625">MGCCSSAKRNLPESSLINRALRAIEQNEMSSVKALSKKITQIRKIDHEIGEIENIKLNILGYALWTGKVEPFAYIHKVLNASIKSMEDLFIKSELTSLHVVCAKGHLDLLKYYLPYYLNEITEMPETKGFSSQIFIEETSNQNISQPQPRHLPIHILIIQENFPMLNFIHTYFANKTHIPRLLDMEYKEEITGENCVLLACRKGNYKLIYFFHKICKLNFSVKNHAEHNGINVLLDGCKTGDSKNVLNCLRYLVENVGLDVEHMYDFNLKATQDKEVVRYLEGRLLSKRFL</sequence>
<dbReference type="AlphaFoldDB" id="A0A1R2B7L7"/>
<proteinExistence type="predicted"/>
<evidence type="ECO:0000313" key="1">
    <source>
        <dbReference type="EMBL" id="OMJ72655.1"/>
    </source>
</evidence>
<evidence type="ECO:0000313" key="2">
    <source>
        <dbReference type="Proteomes" id="UP000187209"/>
    </source>
</evidence>
<dbReference type="InterPro" id="IPR036770">
    <property type="entry name" value="Ankyrin_rpt-contain_sf"/>
</dbReference>
<dbReference type="Gene3D" id="1.25.40.20">
    <property type="entry name" value="Ankyrin repeat-containing domain"/>
    <property type="match status" value="1"/>
</dbReference>
<gene>
    <name evidence="1" type="ORF">SteCoe_28851</name>
</gene>
<reference evidence="1 2" key="1">
    <citation type="submission" date="2016-11" db="EMBL/GenBank/DDBJ databases">
        <title>The macronuclear genome of Stentor coeruleus: a giant cell with tiny introns.</title>
        <authorList>
            <person name="Slabodnick M."/>
            <person name="Ruby J.G."/>
            <person name="Reiff S.B."/>
            <person name="Swart E.C."/>
            <person name="Gosai S."/>
            <person name="Prabakaran S."/>
            <person name="Witkowska E."/>
            <person name="Larue G.E."/>
            <person name="Fisher S."/>
            <person name="Freeman R.M."/>
            <person name="Gunawardena J."/>
            <person name="Chu W."/>
            <person name="Stover N.A."/>
            <person name="Gregory B.D."/>
            <person name="Nowacki M."/>
            <person name="Derisi J."/>
            <person name="Roy S.W."/>
            <person name="Marshall W.F."/>
            <person name="Sood P."/>
        </authorList>
    </citation>
    <scope>NUCLEOTIDE SEQUENCE [LARGE SCALE GENOMIC DNA]</scope>
    <source>
        <strain evidence="1">WM001</strain>
    </source>
</reference>